<evidence type="ECO:0000256" key="6">
    <source>
        <dbReference type="SAM" id="MobiDB-lite"/>
    </source>
</evidence>
<evidence type="ECO:0000256" key="3">
    <source>
        <dbReference type="ARBA" id="ARBA00022801"/>
    </source>
</evidence>
<dbReference type="Proteomes" id="UP001230908">
    <property type="component" value="Unassembled WGS sequence"/>
</dbReference>
<comment type="caution">
    <text evidence="8">The sequence shown here is derived from an EMBL/GenBank/DDBJ whole genome shotgun (WGS) entry which is preliminary data.</text>
</comment>
<dbReference type="InterPro" id="IPR023296">
    <property type="entry name" value="Glyco_hydro_beta-prop_sf"/>
</dbReference>
<evidence type="ECO:0000256" key="1">
    <source>
        <dbReference type="ARBA" id="ARBA00004834"/>
    </source>
</evidence>
<dbReference type="InterPro" id="IPR000772">
    <property type="entry name" value="Ricin_B_lectin"/>
</dbReference>
<sequence>MNGAGRRPVRWRRSLAATVAGAVVAVSAVAVTYSAAYAVTIDPNAWYQVVSRHSGLALGIAGGSTADQAGLVQTARASQASQQFQFVASGGGYYRVKARHSGKVLDVYDFSTADGANVVQWSDLNGANQQWSVTDSISGYVKLVNRNSGKALDVWEWSTSDGGRISQYTDTGGTNQQWQLVNAGTGTPTATPTTRQPGTPPASYPNPGRVTGSTGAHDPAVVKAANGTYIVVTTGDNLPIKTSTDRTAWQNAGVVWPNGASWTTPYTNGGRSLWAPDISYRNGQFYLYYSASTFGSQRSAIFLATSPTGAAGSWTNQGLVIESSSSVNYNAIDPNLVVDDAGQWWLSFGSFWTGIKMIRLDPGTGRRSTSDTAVRAVAQRTTAGGAVEAPFIYKHGSYYYMFVSFDRCCQGASSTYRVMVGRSTSVTGPYTDRDGVAMTAGGGTEILAGHGSIHGPGHQAVLGDSDGDVLFYHYYADSGASFLGINLIGWDAANWPYVY</sequence>
<evidence type="ECO:0000313" key="9">
    <source>
        <dbReference type="Proteomes" id="UP001230908"/>
    </source>
</evidence>
<dbReference type="SUPFAM" id="SSF75005">
    <property type="entry name" value="Arabinanase/levansucrase/invertase"/>
    <property type="match status" value="1"/>
</dbReference>
<reference evidence="8 9" key="1">
    <citation type="submission" date="2023-08" db="EMBL/GenBank/DDBJ databases">
        <title>Phytohabitans sansha sp. nov., isolated from marine sediment.</title>
        <authorList>
            <person name="Zhao Y."/>
            <person name="Yi K."/>
        </authorList>
    </citation>
    <scope>NUCLEOTIDE SEQUENCE [LARGE SCALE GENOMIC DNA]</scope>
    <source>
        <strain evidence="8 9">ZYX-F-186</strain>
    </source>
</reference>
<dbReference type="SUPFAM" id="SSF50370">
    <property type="entry name" value="Ricin B-like lectins"/>
    <property type="match status" value="1"/>
</dbReference>
<dbReference type="InterPro" id="IPR006710">
    <property type="entry name" value="Glyco_hydro_43"/>
</dbReference>
<dbReference type="PANTHER" id="PTHR43301:SF3">
    <property type="entry name" value="ARABINAN ENDO-1,5-ALPHA-L-ARABINOSIDASE A-RELATED"/>
    <property type="match status" value="1"/>
</dbReference>
<comment type="similarity">
    <text evidence="2 5">Belongs to the glycosyl hydrolase 43 family.</text>
</comment>
<gene>
    <name evidence="8" type="ORF">RB614_43270</name>
</gene>
<evidence type="ECO:0000256" key="2">
    <source>
        <dbReference type="ARBA" id="ARBA00009865"/>
    </source>
</evidence>
<dbReference type="Pfam" id="PF14200">
    <property type="entry name" value="RicinB_lectin_2"/>
    <property type="match status" value="2"/>
</dbReference>
<keyword evidence="4 5" id="KW-0326">Glycosidase</keyword>
<dbReference type="PANTHER" id="PTHR43301">
    <property type="entry name" value="ARABINAN ENDO-1,5-ALPHA-L-ARABINOSIDASE"/>
    <property type="match status" value="1"/>
</dbReference>
<dbReference type="InterPro" id="IPR050727">
    <property type="entry name" value="GH43_arabinanases"/>
</dbReference>
<accession>A0ABU0ZZD4</accession>
<evidence type="ECO:0000313" key="8">
    <source>
        <dbReference type="EMBL" id="MDQ7911332.1"/>
    </source>
</evidence>
<evidence type="ECO:0000256" key="4">
    <source>
        <dbReference type="ARBA" id="ARBA00023295"/>
    </source>
</evidence>
<dbReference type="Gene3D" id="2.80.10.50">
    <property type="match status" value="2"/>
</dbReference>
<comment type="pathway">
    <text evidence="1">Glycan metabolism; L-arabinan degradation.</text>
</comment>
<feature type="compositionally biased region" description="Low complexity" evidence="6">
    <location>
        <begin position="184"/>
        <end position="197"/>
    </location>
</feature>
<feature type="domain" description="Ricin B lectin" evidence="7">
    <location>
        <begin position="45"/>
        <end position="181"/>
    </location>
</feature>
<keyword evidence="9" id="KW-1185">Reference proteome</keyword>
<dbReference type="EMBL" id="JAVHUY010000078">
    <property type="protein sequence ID" value="MDQ7911332.1"/>
    <property type="molecule type" value="Genomic_DNA"/>
</dbReference>
<protein>
    <submittedName>
        <fullName evidence="8">Family 43 glycosylhydrolase</fullName>
    </submittedName>
</protein>
<evidence type="ECO:0000256" key="5">
    <source>
        <dbReference type="RuleBase" id="RU361187"/>
    </source>
</evidence>
<keyword evidence="3 5" id="KW-0378">Hydrolase</keyword>
<dbReference type="Gene3D" id="2.115.10.20">
    <property type="entry name" value="Glycosyl hydrolase domain, family 43"/>
    <property type="match status" value="1"/>
</dbReference>
<dbReference type="PROSITE" id="PS50231">
    <property type="entry name" value="RICIN_B_LECTIN"/>
    <property type="match status" value="1"/>
</dbReference>
<organism evidence="8 9">
    <name type="scientific">Phytohabitans maris</name>
    <dbReference type="NCBI Taxonomy" id="3071409"/>
    <lineage>
        <taxon>Bacteria</taxon>
        <taxon>Bacillati</taxon>
        <taxon>Actinomycetota</taxon>
        <taxon>Actinomycetes</taxon>
        <taxon>Micromonosporales</taxon>
        <taxon>Micromonosporaceae</taxon>
    </lineage>
</organism>
<feature type="region of interest" description="Disordered" evidence="6">
    <location>
        <begin position="184"/>
        <end position="213"/>
    </location>
</feature>
<dbReference type="SMART" id="SM00458">
    <property type="entry name" value="RICIN"/>
    <property type="match status" value="1"/>
</dbReference>
<name>A0ABU0ZZD4_9ACTN</name>
<dbReference type="CDD" id="cd08998">
    <property type="entry name" value="GH43_Arb43a-like"/>
    <property type="match status" value="1"/>
</dbReference>
<dbReference type="InterPro" id="IPR035992">
    <property type="entry name" value="Ricin_B-like_lectins"/>
</dbReference>
<dbReference type="RefSeq" id="WP_308718547.1">
    <property type="nucleotide sequence ID" value="NZ_JAVHUY010000078.1"/>
</dbReference>
<dbReference type="Pfam" id="PF04616">
    <property type="entry name" value="Glyco_hydro_43"/>
    <property type="match status" value="1"/>
</dbReference>
<evidence type="ECO:0000259" key="7">
    <source>
        <dbReference type="SMART" id="SM00458"/>
    </source>
</evidence>
<proteinExistence type="inferred from homology"/>